<name>A0ABQ7V113_SOLTU</name>
<dbReference type="Pfam" id="PF03732">
    <property type="entry name" value="Retrotrans_gag"/>
    <property type="match status" value="1"/>
</dbReference>
<evidence type="ECO:0000256" key="1">
    <source>
        <dbReference type="SAM" id="MobiDB-lite"/>
    </source>
</evidence>
<organism evidence="3 4">
    <name type="scientific">Solanum tuberosum</name>
    <name type="common">Potato</name>
    <dbReference type="NCBI Taxonomy" id="4113"/>
    <lineage>
        <taxon>Eukaryota</taxon>
        <taxon>Viridiplantae</taxon>
        <taxon>Streptophyta</taxon>
        <taxon>Embryophyta</taxon>
        <taxon>Tracheophyta</taxon>
        <taxon>Spermatophyta</taxon>
        <taxon>Magnoliopsida</taxon>
        <taxon>eudicotyledons</taxon>
        <taxon>Gunneridae</taxon>
        <taxon>Pentapetalae</taxon>
        <taxon>asterids</taxon>
        <taxon>lamiids</taxon>
        <taxon>Solanales</taxon>
        <taxon>Solanaceae</taxon>
        <taxon>Solanoideae</taxon>
        <taxon>Solaneae</taxon>
        <taxon>Solanum</taxon>
    </lineage>
</organism>
<dbReference type="Proteomes" id="UP000826656">
    <property type="component" value="Unassembled WGS sequence"/>
</dbReference>
<sequence length="196" mass="22485">SQVNLTLWDHEKLLKQFLKQLNTMSKINHRLRLIAMNLEDEVLAWHQAYLRCRVPPNVHGWDEYLRAITETFGDNFSDPMLELKKLRQTRTVREFRFAFSRLLTECNLTTAQAILCFLGGLKDELVGTILTHEPQILSKLANARSQRASGVQGGIVRKQHQETFVAMSQPTNYNQRTLLNSPSSIGGRPRRTISLA</sequence>
<feature type="domain" description="Retrotransposon gag" evidence="2">
    <location>
        <begin position="33"/>
        <end position="122"/>
    </location>
</feature>
<evidence type="ECO:0000313" key="3">
    <source>
        <dbReference type="EMBL" id="KAH0757781.1"/>
    </source>
</evidence>
<proteinExistence type="predicted"/>
<keyword evidence="4" id="KW-1185">Reference proteome</keyword>
<dbReference type="InterPro" id="IPR005162">
    <property type="entry name" value="Retrotrans_gag_dom"/>
</dbReference>
<evidence type="ECO:0000259" key="2">
    <source>
        <dbReference type="Pfam" id="PF03732"/>
    </source>
</evidence>
<dbReference type="EMBL" id="JAIVGD010000015">
    <property type="protein sequence ID" value="KAH0757781.1"/>
    <property type="molecule type" value="Genomic_DNA"/>
</dbReference>
<accession>A0ABQ7V113</accession>
<feature type="region of interest" description="Disordered" evidence="1">
    <location>
        <begin position="176"/>
        <end position="196"/>
    </location>
</feature>
<reference evidence="3 4" key="1">
    <citation type="journal article" date="2021" name="bioRxiv">
        <title>Chromosome-scale and haplotype-resolved genome assembly of a tetraploid potato cultivar.</title>
        <authorList>
            <person name="Sun H."/>
            <person name="Jiao W.-B."/>
            <person name="Krause K."/>
            <person name="Campoy J.A."/>
            <person name="Goel M."/>
            <person name="Folz-Donahue K."/>
            <person name="Kukat C."/>
            <person name="Huettel B."/>
            <person name="Schneeberger K."/>
        </authorList>
    </citation>
    <scope>NUCLEOTIDE SEQUENCE [LARGE SCALE GENOMIC DNA]</scope>
    <source>
        <strain evidence="3">SolTubOtavaFocal</strain>
        <tissue evidence="3">Leaves</tissue>
    </source>
</reference>
<protein>
    <recommendedName>
        <fullName evidence="2">Retrotransposon gag domain-containing protein</fullName>
    </recommendedName>
</protein>
<evidence type="ECO:0000313" key="4">
    <source>
        <dbReference type="Proteomes" id="UP000826656"/>
    </source>
</evidence>
<feature type="non-terminal residue" evidence="3">
    <location>
        <position position="1"/>
    </location>
</feature>
<comment type="caution">
    <text evidence="3">The sequence shown here is derived from an EMBL/GenBank/DDBJ whole genome shotgun (WGS) entry which is preliminary data.</text>
</comment>
<gene>
    <name evidence="3" type="ORF">KY290_021274</name>
</gene>